<dbReference type="GO" id="GO:0008184">
    <property type="term" value="F:glycogen phosphorylase activity"/>
    <property type="evidence" value="ECO:0007669"/>
    <property type="project" value="InterPro"/>
</dbReference>
<keyword evidence="3" id="KW-0021">Allosteric enzyme</keyword>
<dbReference type="AlphaFoldDB" id="A0A1M6FPH7"/>
<sequence>MLGFSYLQRELPVELKELGALASDLRWTWSHESDALWRTVDQLAWEKTDNPYEVLQNLTENRLKKLAADSQFLAHLQHLTTQRQDYLAQTGWFRENFGSQKISGVAYFSMEFGLGKALPLYAGGLGILAGDYLKASSDLGVPVTGVGLLYQEGYFRQVLDANGWQQEAYPYNDPSFLPVFPVRSATGEWLKIDVALPGRAVRCRVWQAQVGRVSLYLLDTNDPLNSPLDRGITGKLYGGGEEMRLVQEIVLGVGGWRTISALGLPIDICHLNEGHAAFVTIERARQLMQLHAIAFREALWMSRPGNLFTTHTPVPAGFDTYFPDLVQRYGSVYAEQIGISLQELAGLGRLDPDDQDAPFSMAFLAARTCGAINGVSRLHGKISRQIFQNLFPQWPQAEVPVSHITNGVHVPTWDSPWADAVWTKACGKKRWQDCSETMTAAMERLSDEELWRFDAFERQDLINYARDRLVYQCAQRGDAPKILAVAAKVLDPQALTLGFARRFASYKRPNLLLQDPERLIRIMTHPERPVQLLIAGKAHPRDDTGKHFIQQWAEFVQRPEVRHRAIFLEDYDIALAQELVQGVDLWINTPRRPWEACGTSGMKVLANGGLNLSTLDGWWDEAFDPEIGWALGDRMEHGPEQDATNAEQLYELLENEIVPMFYRRDASGIPRKWVARMRKSLANLAPQFSANRMVRDYVEKLYLPAVGRYRQRNAHGQATGKTLNAWENTLRLHWQEIRWRRRNIKQSQTGDIIEVEICLGRLPQNGVQVQLYADGVGGAGPVCLTMRPVESTTQSADFLRYACHIDKSRQANDYTARIIPYSPDISLPIELNLISWETGTK</sequence>
<keyword evidence="4" id="KW-0663">Pyridoxal phosphate</keyword>
<evidence type="ECO:0000256" key="3">
    <source>
        <dbReference type="ARBA" id="ARBA00022533"/>
    </source>
</evidence>
<dbReference type="GO" id="GO:0030170">
    <property type="term" value="F:pyridoxal phosphate binding"/>
    <property type="evidence" value="ECO:0007669"/>
    <property type="project" value="InterPro"/>
</dbReference>
<dbReference type="InterPro" id="IPR011834">
    <property type="entry name" value="Agluc_phsphrylas"/>
</dbReference>
<dbReference type="EMBL" id="FQZT01000003">
    <property type="protein sequence ID" value="SHI99631.1"/>
    <property type="molecule type" value="Genomic_DNA"/>
</dbReference>
<dbReference type="Proteomes" id="UP000184171">
    <property type="component" value="Unassembled WGS sequence"/>
</dbReference>
<dbReference type="RefSeq" id="WP_072907059.1">
    <property type="nucleotide sequence ID" value="NZ_FQZT01000003.1"/>
</dbReference>
<reference evidence="6 7" key="1">
    <citation type="submission" date="2016-11" db="EMBL/GenBank/DDBJ databases">
        <authorList>
            <person name="Jaros S."/>
            <person name="Januszkiewicz K."/>
            <person name="Wedrychowicz H."/>
        </authorList>
    </citation>
    <scope>NUCLEOTIDE SEQUENCE [LARGE SCALE GENOMIC DNA]</scope>
    <source>
        <strain evidence="6 7">DSM 5091</strain>
    </source>
</reference>
<dbReference type="InterPro" id="IPR000811">
    <property type="entry name" value="Glyco_trans_35"/>
</dbReference>
<dbReference type="PANTHER" id="PTHR42655">
    <property type="entry name" value="GLYCOGEN PHOSPHORYLASE"/>
    <property type="match status" value="1"/>
</dbReference>
<dbReference type="Gene3D" id="3.40.50.2000">
    <property type="entry name" value="Glycogen Phosphorylase B"/>
    <property type="match status" value="3"/>
</dbReference>
<dbReference type="InterPro" id="IPR052182">
    <property type="entry name" value="Glycogen/Maltodextrin_Phosph"/>
</dbReference>
<dbReference type="OrthoDB" id="7229284at2"/>
<dbReference type="Pfam" id="PF11897">
    <property type="entry name" value="DUF3417"/>
    <property type="match status" value="1"/>
</dbReference>
<accession>A0A1M6FPH7</accession>
<evidence type="ECO:0000313" key="7">
    <source>
        <dbReference type="Proteomes" id="UP000184171"/>
    </source>
</evidence>
<evidence type="ECO:0000256" key="4">
    <source>
        <dbReference type="PIRSR" id="PIRSR000460-1"/>
    </source>
</evidence>
<dbReference type="InterPro" id="IPR024517">
    <property type="entry name" value="Glycogen_phosphorylase_DUF3417"/>
</dbReference>
<dbReference type="SUPFAM" id="SSF53756">
    <property type="entry name" value="UDP-Glycosyltransferase/glycogen phosphorylase"/>
    <property type="match status" value="1"/>
</dbReference>
<feature type="domain" description="DUF3417" evidence="5">
    <location>
        <begin position="11"/>
        <end position="118"/>
    </location>
</feature>
<dbReference type="Pfam" id="PF00343">
    <property type="entry name" value="Phosphorylase"/>
    <property type="match status" value="1"/>
</dbReference>
<evidence type="ECO:0000313" key="6">
    <source>
        <dbReference type="EMBL" id="SHI99631.1"/>
    </source>
</evidence>
<dbReference type="GO" id="GO:0005975">
    <property type="term" value="P:carbohydrate metabolic process"/>
    <property type="evidence" value="ECO:0007669"/>
    <property type="project" value="InterPro"/>
</dbReference>
<dbReference type="NCBIfam" id="TIGR02094">
    <property type="entry name" value="more_P_ylases"/>
    <property type="match status" value="1"/>
</dbReference>
<evidence type="ECO:0000256" key="2">
    <source>
        <dbReference type="ARBA" id="ARBA00006047"/>
    </source>
</evidence>
<name>A0A1M6FPH7_MALRU</name>
<dbReference type="PANTHER" id="PTHR42655:SF1">
    <property type="entry name" value="GLYCOGEN PHOSPHORYLASE"/>
    <property type="match status" value="1"/>
</dbReference>
<evidence type="ECO:0000256" key="1">
    <source>
        <dbReference type="ARBA" id="ARBA00001275"/>
    </source>
</evidence>
<dbReference type="PIRSF" id="PIRSF000460">
    <property type="entry name" value="Pprylas_GlgP"/>
    <property type="match status" value="1"/>
</dbReference>
<evidence type="ECO:0000259" key="5">
    <source>
        <dbReference type="Pfam" id="PF11897"/>
    </source>
</evidence>
<feature type="modified residue" description="N6-(pyridoxal phosphate)lysine" evidence="4">
    <location>
        <position position="603"/>
    </location>
</feature>
<comment type="catalytic activity">
    <reaction evidence="1">
        <text>[(1-&gt;4)-alpha-D-glucosyl](n) + phosphate = [(1-&gt;4)-alpha-D-glucosyl](n-1) + alpha-D-glucose 1-phosphate</text>
        <dbReference type="Rhea" id="RHEA:41732"/>
        <dbReference type="Rhea" id="RHEA-COMP:9584"/>
        <dbReference type="Rhea" id="RHEA-COMP:9586"/>
        <dbReference type="ChEBI" id="CHEBI:15444"/>
        <dbReference type="ChEBI" id="CHEBI:43474"/>
        <dbReference type="ChEBI" id="CHEBI:58601"/>
        <dbReference type="EC" id="2.4.1.1"/>
    </reaction>
</comment>
<comment type="similarity">
    <text evidence="2">Belongs to the glycogen phosphorylase family.</text>
</comment>
<dbReference type="STRING" id="1122189.SAMN02745165_01363"/>
<organism evidence="6 7">
    <name type="scientific">Malonomonas rubra DSM 5091</name>
    <dbReference type="NCBI Taxonomy" id="1122189"/>
    <lineage>
        <taxon>Bacteria</taxon>
        <taxon>Pseudomonadati</taxon>
        <taxon>Thermodesulfobacteriota</taxon>
        <taxon>Desulfuromonadia</taxon>
        <taxon>Desulfuromonadales</taxon>
        <taxon>Geopsychrobacteraceae</taxon>
        <taxon>Malonomonas</taxon>
    </lineage>
</organism>
<gene>
    <name evidence="6" type="ORF">SAMN02745165_01363</name>
</gene>
<keyword evidence="7" id="KW-1185">Reference proteome</keyword>
<protein>
    <submittedName>
        <fullName evidence="6">Starch phosphorylase</fullName>
    </submittedName>
</protein>
<proteinExistence type="inferred from homology"/>